<name>A0A365U4P7_9RHOB</name>
<dbReference type="AlphaFoldDB" id="A0A365U4P7"/>
<protein>
    <recommendedName>
        <fullName evidence="3">AsmA-like C-terminal region</fullName>
    </recommendedName>
</protein>
<reference evidence="1 2" key="1">
    <citation type="submission" date="2018-07" db="EMBL/GenBank/DDBJ databases">
        <title>Rhodosalinus sp. strain E84T genomic sequence and assembly.</title>
        <authorList>
            <person name="Liu Z.-W."/>
            <person name="Lu D.-C."/>
        </authorList>
    </citation>
    <scope>NUCLEOTIDE SEQUENCE [LARGE SCALE GENOMIC DNA]</scope>
    <source>
        <strain evidence="1 2">E84</strain>
    </source>
</reference>
<accession>A0A365U4P7</accession>
<comment type="caution">
    <text evidence="1">The sequence shown here is derived from an EMBL/GenBank/DDBJ whole genome shotgun (WGS) entry which is preliminary data.</text>
</comment>
<sequence>MTPSKSRRGGSRRGWPRRLVAATLAGVASFAVASLVFALSDRTLAAPRWLETRVEARLDAALPELRVEFEAIQLSLRRDGHPAIRLDGVTLRDRAGAPQASLARIEGTLAVLPLLQGETRLRELRLAGAIMQLRRDASGRFDLALGGTGAGFASVPEMIAAVDALAVHPRLAGLARVEAQGLTLRYEDARAGRGWTADGGRLRITRSDGRLRVAGDFALLSGRDEAATLELNAESAIGSAAVAFGAAFEGMEAADIATQSPALAWLGVLDAPISGALRTEVDASGALGPLHAALQIGAGALQPEAVARPIPFRSAHSYFTYDPAAARLRFDEIAVDSELLSVTAEAQAQLHGLETGWPTGLTAQLRLGEVTAKTGRLYAEPLDLDGAEADLSVALDPFSLRLGRLRVTDPMLPVHLSGRADVGPQGWRLSLDARAEGVTPEMVATWWPEVWEPGARRWVVRNVLDGELAAAQAALRAEPGAPPKVSFTGSFREARIRFLPEMPPIEAASGEISLHDARFAATAHAGHVPMGEAGQVAVAGTSFVIPDVRIPRGPAEVQLAAAGPLPAALGLLDRPPFGLLARAGRTPELAEGRLSATGRIGLRLRRNLTAEELDLDLAGVLRDVASDAIVPDRRLTAGRLDARVDNAALTIEGAAALDGLPVSGRWRQPLTAGEQGSVVAELRLDRAFLSSIGLDLPPEAVRGAASARLALDLPKDAPPEFSLRSSLGGLGLSIAPLGWRLSEQATGALQVTGRLGRPAEIDSIALDAPGLSARGRVALSPGGGLARAEFDRVRAGGWLDAPVVLRPRGAGRPPGIEIAGGEIDLRALPERGEGGRRALVPVALSLDRLVVSEGIALTGFRGQVTAGAGLEGEFTARVNDRAAIRGTLVPVSGRTAVRLRADDAGRVLRSSGIFRNAAGGAMDLTLLPAQAPGTFDGTLRVTDTRMRDTPTLAALLDAISIVGILDQLGGPGIAFSEVEARFRLTPRQVILTRSSAIGPSMGISMDGYYDLASGRMDMQGVLSPVYLLNVVGSVLTRKGEGLFGFNFRLRGTGEDPQVRVNPLSALTPGMFREIFRRPPPKVVR</sequence>
<evidence type="ECO:0000313" key="1">
    <source>
        <dbReference type="EMBL" id="RBI83218.1"/>
    </source>
</evidence>
<proteinExistence type="predicted"/>
<evidence type="ECO:0008006" key="3">
    <source>
        <dbReference type="Google" id="ProtNLM"/>
    </source>
</evidence>
<dbReference type="EMBL" id="QNTQ01000020">
    <property type="protein sequence ID" value="RBI83218.1"/>
    <property type="molecule type" value="Genomic_DNA"/>
</dbReference>
<dbReference type="RefSeq" id="WP_113290594.1">
    <property type="nucleotide sequence ID" value="NZ_QNTQ01000020.1"/>
</dbReference>
<evidence type="ECO:0000313" key="2">
    <source>
        <dbReference type="Proteomes" id="UP000253370"/>
    </source>
</evidence>
<dbReference type="OrthoDB" id="7161641at2"/>
<dbReference type="Proteomes" id="UP000253370">
    <property type="component" value="Unassembled WGS sequence"/>
</dbReference>
<keyword evidence="2" id="KW-1185">Reference proteome</keyword>
<organism evidence="1 2">
    <name type="scientific">Rhodosalinus halophilus</name>
    <dbReference type="NCBI Taxonomy" id="2259333"/>
    <lineage>
        <taxon>Bacteria</taxon>
        <taxon>Pseudomonadati</taxon>
        <taxon>Pseudomonadota</taxon>
        <taxon>Alphaproteobacteria</taxon>
        <taxon>Rhodobacterales</taxon>
        <taxon>Paracoccaceae</taxon>
        <taxon>Rhodosalinus</taxon>
    </lineage>
</organism>
<gene>
    <name evidence="1" type="ORF">DRV85_16590</name>
</gene>